<sequence length="99" mass="11244">MVKTTNDDVDLSEALVLYLRGYPASNRAEFESRFGPAAAAVTERVRVILDEAMRVEPDWDDMTLNEAGDYVQTVMRERHPGLSPQALEAIGNYYTFQMR</sequence>
<keyword evidence="4" id="KW-1185">Reference proteome</keyword>
<reference evidence="3 4" key="1">
    <citation type="journal article" date="2015" name="Emerg. Microbes Infect.">
        <title>Characterization of 17 strains belonging to the Mycobacterium simiae complex and description of Mycobacterium paraense sp. nov.</title>
        <authorList>
            <person name="Fusco da Costa A.R."/>
            <person name="Fedrizzi T."/>
            <person name="Lopes M.L."/>
            <person name="Pecorari M."/>
            <person name="Oliveira da Costa W.L."/>
            <person name="Giacobazzi E."/>
            <person name="da Costa Bahia J.R."/>
            <person name="De Sanctis V."/>
            <person name="Batista Lima K.V."/>
            <person name="Bertorelli R."/>
            <person name="Grottola A."/>
            <person name="Fabio A."/>
            <person name="Mariottini A."/>
            <person name="Ferretti P."/>
            <person name="Di Leva F."/>
            <person name="Fregni Serpini G."/>
            <person name="Tagliazucchi S."/>
            <person name="Rumpianesi F."/>
            <person name="Jousson O."/>
            <person name="Segata N."/>
            <person name="Tortoli E."/>
        </authorList>
    </citation>
    <scope>NUCLEOTIDE SEQUENCE [LARGE SCALE GENOMIC DNA]</scope>
    <source>
        <strain evidence="1 4">FI-07156</strain>
        <strain evidence="2 3">IEC33</strain>
    </source>
</reference>
<comment type="caution">
    <text evidence="2">The sequence shown here is derived from an EMBL/GenBank/DDBJ whole genome shotgun (WGS) entry which is preliminary data.</text>
</comment>
<evidence type="ECO:0000313" key="3">
    <source>
        <dbReference type="Proteomes" id="UP000193285"/>
    </source>
</evidence>
<dbReference type="EMBL" id="LQPN01000059">
    <property type="protein sequence ID" value="ORW43346.1"/>
    <property type="molecule type" value="Genomic_DNA"/>
</dbReference>
<evidence type="ECO:0000313" key="4">
    <source>
        <dbReference type="Proteomes" id="UP000193801"/>
    </source>
</evidence>
<name>A0A1X2A806_9MYCO</name>
<organism evidence="2 3">
    <name type="scientific">Mycobacterium paraense</name>
    <dbReference type="NCBI Taxonomy" id="767916"/>
    <lineage>
        <taxon>Bacteria</taxon>
        <taxon>Bacillati</taxon>
        <taxon>Actinomycetota</taxon>
        <taxon>Actinomycetes</taxon>
        <taxon>Mycobacteriales</taxon>
        <taxon>Mycobacteriaceae</taxon>
        <taxon>Mycobacterium</taxon>
        <taxon>Mycobacterium simiae complex</taxon>
    </lineage>
</organism>
<dbReference type="AlphaFoldDB" id="A0A1X2A806"/>
<dbReference type="Proteomes" id="UP000193285">
    <property type="component" value="Unassembled WGS sequence"/>
</dbReference>
<dbReference type="EMBL" id="LQPK01000014">
    <property type="protein sequence ID" value="ORW31326.1"/>
    <property type="molecule type" value="Genomic_DNA"/>
</dbReference>
<dbReference type="OrthoDB" id="4734262at2"/>
<evidence type="ECO:0000313" key="1">
    <source>
        <dbReference type="EMBL" id="ORW31326.1"/>
    </source>
</evidence>
<gene>
    <name evidence="2" type="ORF">AWB90_18560</name>
    <name evidence="1" type="ORF">AWB91_16775</name>
</gene>
<proteinExistence type="predicted"/>
<accession>A0A1X2A806</accession>
<evidence type="ECO:0000313" key="2">
    <source>
        <dbReference type="EMBL" id="ORW43346.1"/>
    </source>
</evidence>
<dbReference type="Proteomes" id="UP000193801">
    <property type="component" value="Unassembled WGS sequence"/>
</dbReference>
<reference evidence="2" key="3">
    <citation type="submission" date="2016-01" db="EMBL/GenBank/DDBJ databases">
        <authorList>
            <person name="Oliw E.H."/>
        </authorList>
    </citation>
    <scope>NUCLEOTIDE SEQUENCE</scope>
    <source>
        <strain evidence="2">IEC33</strain>
    </source>
</reference>
<protein>
    <submittedName>
        <fullName evidence="2">Uncharacterized protein</fullName>
    </submittedName>
</protein>
<reference evidence="1" key="2">
    <citation type="submission" date="2016-01" db="EMBL/GenBank/DDBJ databases">
        <authorList>
            <person name="Ana R.F.D.C."/>
            <person name="Tarcisio F."/>
            <person name="Maria L.L."/>
            <person name="Monica P."/>
            <person name="Wana L.O.D.C."/>
            <person name="Elisabetta G."/>
            <person name="Jeann R.D.C.B."/>
            <person name="Veronica D.S."/>
            <person name="Karla V.B.L."/>
            <person name="Roberto B."/>
            <person name="Antonella G."/>
            <person name="Anna F."/>
            <person name="Alessandro M."/>
            <person name="Pamela F."/>
            <person name="Francesca D.L."/>
            <person name="Giulia F.S."/>
            <person name="Sara T."/>
            <person name="Fabio R."/>
            <person name="Olivier J."/>
            <person name="Nicola S."/>
            <person name="Enrico T."/>
        </authorList>
    </citation>
    <scope>NUCLEOTIDE SEQUENCE</scope>
    <source>
        <strain evidence="1">FI-07156</strain>
    </source>
</reference>